<dbReference type="Proteomes" id="UP000192247">
    <property type="component" value="Unassembled WGS sequence"/>
</dbReference>
<reference evidence="1 2" key="1">
    <citation type="journal article" date="2017" name="Gigascience">
        <title>Draft genome of the honey bee ectoparasitic mite, Tropilaelaps mercedesae, is shaped by the parasitic life history.</title>
        <authorList>
            <person name="Dong X."/>
            <person name="Armstrong S.D."/>
            <person name="Xia D."/>
            <person name="Makepeace B.L."/>
            <person name="Darby A.C."/>
            <person name="Kadowaki T."/>
        </authorList>
    </citation>
    <scope>NUCLEOTIDE SEQUENCE [LARGE SCALE GENOMIC DNA]</scope>
    <source>
        <strain evidence="1">Wuxi-XJTLU</strain>
    </source>
</reference>
<sequence>MGIIRQRLLVVSEWQTASMHEFEIHHHNQVSSSWNETQNICTLIGAVRGSARYLRVHASASHAKRHRCHFTNSMSRYACVCPIGILESGSVWRNIHAPFGRLVSGHTNKNCSFLFLTQTFTIRRT</sequence>
<name>A0A1V9XJW8_9ACAR</name>
<proteinExistence type="predicted"/>
<dbReference type="InParanoid" id="A0A1V9XJW8"/>
<evidence type="ECO:0000313" key="1">
    <source>
        <dbReference type="EMBL" id="OQR73840.1"/>
    </source>
</evidence>
<protein>
    <submittedName>
        <fullName evidence="1">Uncharacterized protein</fullName>
    </submittedName>
</protein>
<accession>A0A1V9XJW8</accession>
<gene>
    <name evidence="1" type="ORF">BIW11_09481</name>
</gene>
<comment type="caution">
    <text evidence="1">The sequence shown here is derived from an EMBL/GenBank/DDBJ whole genome shotgun (WGS) entry which is preliminary data.</text>
</comment>
<evidence type="ECO:0000313" key="2">
    <source>
        <dbReference type="Proteomes" id="UP000192247"/>
    </source>
</evidence>
<organism evidence="1 2">
    <name type="scientific">Tropilaelaps mercedesae</name>
    <dbReference type="NCBI Taxonomy" id="418985"/>
    <lineage>
        <taxon>Eukaryota</taxon>
        <taxon>Metazoa</taxon>
        <taxon>Ecdysozoa</taxon>
        <taxon>Arthropoda</taxon>
        <taxon>Chelicerata</taxon>
        <taxon>Arachnida</taxon>
        <taxon>Acari</taxon>
        <taxon>Parasitiformes</taxon>
        <taxon>Mesostigmata</taxon>
        <taxon>Gamasina</taxon>
        <taxon>Dermanyssoidea</taxon>
        <taxon>Laelapidae</taxon>
        <taxon>Tropilaelaps</taxon>
    </lineage>
</organism>
<keyword evidence="2" id="KW-1185">Reference proteome</keyword>
<dbReference type="AlphaFoldDB" id="A0A1V9XJW8"/>
<dbReference type="EMBL" id="MNPL01009180">
    <property type="protein sequence ID" value="OQR73840.1"/>
    <property type="molecule type" value="Genomic_DNA"/>
</dbReference>